<organism evidence="4 5">
    <name type="scientific">Denitrobaculum tricleocarpae</name>
    <dbReference type="NCBI Taxonomy" id="2591009"/>
    <lineage>
        <taxon>Bacteria</taxon>
        <taxon>Pseudomonadati</taxon>
        <taxon>Pseudomonadota</taxon>
        <taxon>Alphaproteobacteria</taxon>
        <taxon>Rhodospirillales</taxon>
        <taxon>Rhodospirillaceae</taxon>
        <taxon>Denitrobaculum</taxon>
    </lineage>
</organism>
<name>A0A545TXT6_9PROT</name>
<dbReference type="PROSITE" id="PS00166">
    <property type="entry name" value="ENOYL_COA_HYDRATASE"/>
    <property type="match status" value="1"/>
</dbReference>
<keyword evidence="4" id="KW-0413">Isomerase</keyword>
<evidence type="ECO:0000313" key="4">
    <source>
        <dbReference type="EMBL" id="TQV82032.1"/>
    </source>
</evidence>
<protein>
    <submittedName>
        <fullName evidence="4">Enoyl-CoA hydratase/isomerase family protein</fullName>
    </submittedName>
</protein>
<dbReference type="GO" id="GO:0016829">
    <property type="term" value="F:lyase activity"/>
    <property type="evidence" value="ECO:0007669"/>
    <property type="project" value="UniProtKB-KW"/>
</dbReference>
<dbReference type="InterPro" id="IPR001753">
    <property type="entry name" value="Enoyl-CoA_hydra/iso"/>
</dbReference>
<accession>A0A545TXT6</accession>
<evidence type="ECO:0000256" key="1">
    <source>
        <dbReference type="ARBA" id="ARBA00005254"/>
    </source>
</evidence>
<comment type="similarity">
    <text evidence="1 3">Belongs to the enoyl-CoA hydratase/isomerase family.</text>
</comment>
<dbReference type="InterPro" id="IPR018376">
    <property type="entry name" value="Enoyl-CoA_hyd/isom_CS"/>
</dbReference>
<proteinExistence type="inferred from homology"/>
<comment type="caution">
    <text evidence="4">The sequence shown here is derived from an EMBL/GenBank/DDBJ whole genome shotgun (WGS) entry which is preliminary data.</text>
</comment>
<dbReference type="Proteomes" id="UP000315252">
    <property type="component" value="Unassembled WGS sequence"/>
</dbReference>
<dbReference type="Gene3D" id="1.10.12.10">
    <property type="entry name" value="Lyase 2-enoyl-coa Hydratase, Chain A, domain 2"/>
    <property type="match status" value="1"/>
</dbReference>
<evidence type="ECO:0000313" key="5">
    <source>
        <dbReference type="Proteomes" id="UP000315252"/>
    </source>
</evidence>
<dbReference type="SUPFAM" id="SSF52096">
    <property type="entry name" value="ClpP/crotonase"/>
    <property type="match status" value="1"/>
</dbReference>
<dbReference type="GO" id="GO:0016853">
    <property type="term" value="F:isomerase activity"/>
    <property type="evidence" value="ECO:0007669"/>
    <property type="project" value="UniProtKB-KW"/>
</dbReference>
<evidence type="ECO:0000256" key="2">
    <source>
        <dbReference type="ARBA" id="ARBA00023239"/>
    </source>
</evidence>
<dbReference type="Pfam" id="PF00378">
    <property type="entry name" value="ECH_1"/>
    <property type="match status" value="1"/>
</dbReference>
<dbReference type="Gene3D" id="3.90.226.10">
    <property type="entry name" value="2-enoyl-CoA Hydratase, Chain A, domain 1"/>
    <property type="match status" value="1"/>
</dbReference>
<dbReference type="GO" id="GO:0006635">
    <property type="term" value="P:fatty acid beta-oxidation"/>
    <property type="evidence" value="ECO:0007669"/>
    <property type="project" value="TreeGrafter"/>
</dbReference>
<dbReference type="RefSeq" id="WP_142895663.1">
    <property type="nucleotide sequence ID" value="NZ_ML660053.1"/>
</dbReference>
<evidence type="ECO:0000256" key="3">
    <source>
        <dbReference type="RuleBase" id="RU003707"/>
    </source>
</evidence>
<reference evidence="4 5" key="1">
    <citation type="submission" date="2019-06" db="EMBL/GenBank/DDBJ databases">
        <title>Whole genome sequence for Rhodospirillaceae sp. R148.</title>
        <authorList>
            <person name="Wang G."/>
        </authorList>
    </citation>
    <scope>NUCLEOTIDE SEQUENCE [LARGE SCALE GENOMIC DNA]</scope>
    <source>
        <strain evidence="4 5">R148</strain>
    </source>
</reference>
<dbReference type="InterPro" id="IPR029045">
    <property type="entry name" value="ClpP/crotonase-like_dom_sf"/>
</dbReference>
<dbReference type="EMBL" id="VHSH01000002">
    <property type="protein sequence ID" value="TQV82032.1"/>
    <property type="molecule type" value="Genomic_DNA"/>
</dbReference>
<sequence>MSNTVLMQRDGAIATITLNRPERRNAFNLEMWAALGDVMVGLNSDETLRCIILRGAGDRAFAAGADIAEFSKVRANSKQAQAYAKIMDRATDAVRDCPCPTVAAIQGACVGGGLELAIHCDLRISGRSGRIGLPINRIGNVLPYAAMIALVEAVGRPTALELLLEGRIFTAEEACTKGLVTRVVEDADLDGEIAATAERISAGAPLVARAHKVFSRKAEAPLDLKAKDWVAPFENCNSDDYREGIRAFLAKETPDFTAR</sequence>
<dbReference type="PANTHER" id="PTHR11941">
    <property type="entry name" value="ENOYL-COA HYDRATASE-RELATED"/>
    <property type="match status" value="1"/>
</dbReference>
<dbReference type="InterPro" id="IPR014748">
    <property type="entry name" value="Enoyl-CoA_hydra_C"/>
</dbReference>
<keyword evidence="2" id="KW-0456">Lyase</keyword>
<dbReference type="PANTHER" id="PTHR11941:SF54">
    <property type="entry name" value="ENOYL-COA HYDRATASE, MITOCHONDRIAL"/>
    <property type="match status" value="1"/>
</dbReference>
<keyword evidence="5" id="KW-1185">Reference proteome</keyword>
<dbReference type="OrthoDB" id="9795613at2"/>
<dbReference type="AlphaFoldDB" id="A0A545TXT6"/>
<dbReference type="CDD" id="cd06558">
    <property type="entry name" value="crotonase-like"/>
    <property type="match status" value="1"/>
</dbReference>
<gene>
    <name evidence="4" type="ORF">FKG95_07300</name>
</gene>